<dbReference type="EMBL" id="AGNL01047511">
    <property type="protein sequence ID" value="EJK46830.1"/>
    <property type="molecule type" value="Genomic_DNA"/>
</dbReference>
<feature type="region of interest" description="Disordered" evidence="1">
    <location>
        <begin position="19"/>
        <end position="53"/>
    </location>
</feature>
<accession>K0R3F5</accession>
<comment type="caution">
    <text evidence="2">The sequence shown here is derived from an EMBL/GenBank/DDBJ whole genome shotgun (WGS) entry which is preliminary data.</text>
</comment>
<evidence type="ECO:0000313" key="2">
    <source>
        <dbReference type="EMBL" id="EJK46830.1"/>
    </source>
</evidence>
<name>K0R3F5_THAOC</name>
<feature type="compositionally biased region" description="Low complexity" evidence="1">
    <location>
        <begin position="468"/>
        <end position="482"/>
    </location>
</feature>
<feature type="compositionally biased region" description="Low complexity" evidence="1">
    <location>
        <begin position="246"/>
        <end position="288"/>
    </location>
</feature>
<evidence type="ECO:0000256" key="1">
    <source>
        <dbReference type="SAM" id="MobiDB-lite"/>
    </source>
</evidence>
<reference evidence="2 3" key="1">
    <citation type="journal article" date="2012" name="Genome Biol.">
        <title>Genome and low-iron response of an oceanic diatom adapted to chronic iron limitation.</title>
        <authorList>
            <person name="Lommer M."/>
            <person name="Specht M."/>
            <person name="Roy A.S."/>
            <person name="Kraemer L."/>
            <person name="Andreson R."/>
            <person name="Gutowska M.A."/>
            <person name="Wolf J."/>
            <person name="Bergner S.V."/>
            <person name="Schilhabel M.B."/>
            <person name="Klostermeier U.C."/>
            <person name="Beiko R.G."/>
            <person name="Rosenstiel P."/>
            <person name="Hippler M."/>
            <person name="Laroche J."/>
        </authorList>
    </citation>
    <scope>NUCLEOTIDE SEQUENCE [LARGE SCALE GENOMIC DNA]</scope>
    <source>
        <strain evidence="2 3">CCMP1005</strain>
    </source>
</reference>
<proteinExistence type="predicted"/>
<protein>
    <submittedName>
        <fullName evidence="2">Uncharacterized protein</fullName>
    </submittedName>
</protein>
<feature type="region of interest" description="Disordered" evidence="1">
    <location>
        <begin position="151"/>
        <end position="288"/>
    </location>
</feature>
<dbReference type="eggNOG" id="ENOG502SVSG">
    <property type="taxonomic scope" value="Eukaryota"/>
</dbReference>
<feature type="compositionally biased region" description="Basic residues" evidence="1">
    <location>
        <begin position="408"/>
        <end position="419"/>
    </location>
</feature>
<dbReference type="AlphaFoldDB" id="K0R3F5"/>
<feature type="compositionally biased region" description="Polar residues" evidence="1">
    <location>
        <begin position="25"/>
        <end position="53"/>
    </location>
</feature>
<feature type="region of interest" description="Disordered" evidence="1">
    <location>
        <begin position="333"/>
        <end position="494"/>
    </location>
</feature>
<sequence>MQRFISGWTKINNEHVEYFGDAPPGSSSHQLAGSGQQEKSAAQQSTGVQQHAGSMQYNPAVVDPRTTTFAQTPDVSLPSSSSNLSTYSFTKNGVLTTNDTHSLTASTSTAPHTAASYAHHKRNMMYHNTAQPHLGVSGQPVQQVQQHHLMVASGSSVPSSSRTNRASRRQQNSEGASARSYLHESNPAQFNLQPAPPQSGADAILGRRKSQTDRGIAPEEMRGHPMYSAVSENHRTGNSLSNTNVSGSGLKHSPSSSLWHSTNQSVGSSSGQTSSHQSHGGAAASSSSITASLDQISANMSLRSHENKTIEELQGEADAALQSIQNMSRSGLMLPASTSSRSNGSGSMMNTTQSVGGSSSSTSHARNGNTSQQSFDTAPQKTQSIMIPSKTQPPMALPSSSTPQNWSKRFHRQKIKRSHSRSDLVREMALDKQSSNRRNRRRDSTKSDEIDVGSSTFTSRQLRLERNSMTTATSATRASALSEDGSPSTDGLAEGKYCASVGSATDAGSKPRSVDSDGTAVTSNSNVVTNMMLNEMLSAGVTTQPAAAAAAAAAAAPPLGRIIRATES</sequence>
<feature type="compositionally biased region" description="Low complexity" evidence="1">
    <location>
        <begin position="337"/>
        <end position="363"/>
    </location>
</feature>
<organism evidence="2 3">
    <name type="scientific">Thalassiosira oceanica</name>
    <name type="common">Marine diatom</name>
    <dbReference type="NCBI Taxonomy" id="159749"/>
    <lineage>
        <taxon>Eukaryota</taxon>
        <taxon>Sar</taxon>
        <taxon>Stramenopiles</taxon>
        <taxon>Ochrophyta</taxon>
        <taxon>Bacillariophyta</taxon>
        <taxon>Coscinodiscophyceae</taxon>
        <taxon>Thalassiosirophycidae</taxon>
        <taxon>Thalassiosirales</taxon>
        <taxon>Thalassiosiraceae</taxon>
        <taxon>Thalassiosira</taxon>
    </lineage>
</organism>
<feature type="compositionally biased region" description="Low complexity" evidence="1">
    <location>
        <begin position="151"/>
        <end position="161"/>
    </location>
</feature>
<evidence type="ECO:0000313" key="3">
    <source>
        <dbReference type="Proteomes" id="UP000266841"/>
    </source>
</evidence>
<gene>
    <name evidence="2" type="ORF">THAOC_34486</name>
</gene>
<dbReference type="Proteomes" id="UP000266841">
    <property type="component" value="Unassembled WGS sequence"/>
</dbReference>
<feature type="compositionally biased region" description="Polar residues" evidence="1">
    <location>
        <begin position="364"/>
        <end position="407"/>
    </location>
</feature>
<keyword evidence="3" id="KW-1185">Reference proteome</keyword>
<feature type="compositionally biased region" description="Polar residues" evidence="1">
    <location>
        <begin position="236"/>
        <end position="245"/>
    </location>
</feature>
<feature type="compositionally biased region" description="Basic and acidic residues" evidence="1">
    <location>
        <begin position="420"/>
        <end position="430"/>
    </location>
</feature>
<feature type="compositionally biased region" description="Basic and acidic residues" evidence="1">
    <location>
        <begin position="210"/>
        <end position="223"/>
    </location>
</feature>